<protein>
    <submittedName>
        <fullName evidence="1">Uncharacterized protein</fullName>
    </submittedName>
</protein>
<sequence length="84" mass="9400">MDRSFGIGLVSAAYFSKRFCRERRRALDNAGMSSLLWISTKFTSCASICRKAWTLLWMDTSSSSGLFSCIGSRLIKCLAINSFI</sequence>
<reference evidence="1" key="1">
    <citation type="submission" date="2014-09" db="EMBL/GenBank/DDBJ databases">
        <authorList>
            <person name="Magalhaes I.L.F."/>
            <person name="Oliveira U."/>
            <person name="Santos F.R."/>
            <person name="Vidigal T.H.D.A."/>
            <person name="Brescovit A.D."/>
            <person name="Santos A.J."/>
        </authorList>
    </citation>
    <scope>NUCLEOTIDE SEQUENCE</scope>
    <source>
        <tissue evidence="1">Shoot tissue taken approximately 20 cm above the soil surface</tissue>
    </source>
</reference>
<reference evidence="1" key="2">
    <citation type="journal article" date="2015" name="Data Brief">
        <title>Shoot transcriptome of the giant reed, Arundo donax.</title>
        <authorList>
            <person name="Barrero R.A."/>
            <person name="Guerrero F.D."/>
            <person name="Moolhuijzen P."/>
            <person name="Goolsby J.A."/>
            <person name="Tidwell J."/>
            <person name="Bellgard S.E."/>
            <person name="Bellgard M.I."/>
        </authorList>
    </citation>
    <scope>NUCLEOTIDE SEQUENCE</scope>
    <source>
        <tissue evidence="1">Shoot tissue taken approximately 20 cm above the soil surface</tissue>
    </source>
</reference>
<dbReference type="EMBL" id="GBRH01186931">
    <property type="protein sequence ID" value="JAE10965.1"/>
    <property type="molecule type" value="Transcribed_RNA"/>
</dbReference>
<organism evidence="1">
    <name type="scientific">Arundo donax</name>
    <name type="common">Giant reed</name>
    <name type="synonym">Donax arundinaceus</name>
    <dbReference type="NCBI Taxonomy" id="35708"/>
    <lineage>
        <taxon>Eukaryota</taxon>
        <taxon>Viridiplantae</taxon>
        <taxon>Streptophyta</taxon>
        <taxon>Embryophyta</taxon>
        <taxon>Tracheophyta</taxon>
        <taxon>Spermatophyta</taxon>
        <taxon>Magnoliopsida</taxon>
        <taxon>Liliopsida</taxon>
        <taxon>Poales</taxon>
        <taxon>Poaceae</taxon>
        <taxon>PACMAD clade</taxon>
        <taxon>Arundinoideae</taxon>
        <taxon>Arundineae</taxon>
        <taxon>Arundo</taxon>
    </lineage>
</organism>
<dbReference type="AlphaFoldDB" id="A0A0A9FD40"/>
<name>A0A0A9FD40_ARUDO</name>
<accession>A0A0A9FD40</accession>
<evidence type="ECO:0000313" key="1">
    <source>
        <dbReference type="EMBL" id="JAE10965.1"/>
    </source>
</evidence>
<proteinExistence type="predicted"/>